<evidence type="ECO:0000313" key="1">
    <source>
        <dbReference type="EMBL" id="PNE39844.1"/>
    </source>
</evidence>
<gene>
    <name evidence="1" type="ORF">AOB60_01465</name>
</gene>
<protein>
    <submittedName>
        <fullName evidence="1">Uncharacterized protein</fullName>
    </submittedName>
</protein>
<sequence length="60" mass="6743">MDVRDSSQTSDDQAEQHHPQIGRILADTLVDQWRQFILCCGQTHTSLFVYNAVTVDVPVG</sequence>
<dbReference type="AlphaFoldDB" id="A0A2N8PFP3"/>
<keyword evidence="2" id="KW-1185">Reference proteome</keyword>
<name>A0A2N8PFP3_STRNR</name>
<dbReference type="Proteomes" id="UP000236047">
    <property type="component" value="Unassembled WGS sequence"/>
</dbReference>
<dbReference type="EMBL" id="LJSN01000002">
    <property type="protein sequence ID" value="PNE39844.1"/>
    <property type="molecule type" value="Genomic_DNA"/>
</dbReference>
<organism evidence="1 2">
    <name type="scientific">Streptomyces noursei</name>
    <name type="common">Streptomyces albulus</name>
    <dbReference type="NCBI Taxonomy" id="1971"/>
    <lineage>
        <taxon>Bacteria</taxon>
        <taxon>Bacillati</taxon>
        <taxon>Actinomycetota</taxon>
        <taxon>Actinomycetes</taxon>
        <taxon>Kitasatosporales</taxon>
        <taxon>Streptomycetaceae</taxon>
        <taxon>Streptomyces</taxon>
    </lineage>
</organism>
<accession>A0A2N8PFP3</accession>
<evidence type="ECO:0000313" key="2">
    <source>
        <dbReference type="Proteomes" id="UP000236047"/>
    </source>
</evidence>
<comment type="caution">
    <text evidence="1">The sequence shown here is derived from an EMBL/GenBank/DDBJ whole genome shotgun (WGS) entry which is preliminary data.</text>
</comment>
<proteinExistence type="predicted"/>
<reference evidence="2" key="1">
    <citation type="submission" date="2015-09" db="EMBL/GenBank/DDBJ databases">
        <authorList>
            <person name="Graham D.E."/>
            <person name="Mahan K.M."/>
            <person name="Klingeman D.M."/>
            <person name="Fida T."/>
            <person name="Giannone R.J."/>
            <person name="Hettich R.L."/>
            <person name="Parry R.J."/>
            <person name="Spain J.C."/>
        </authorList>
    </citation>
    <scope>NUCLEOTIDE SEQUENCE [LARGE SCALE GENOMIC DNA]</scope>
    <source>
        <strain evidence="2">JCM 4701</strain>
    </source>
</reference>